<dbReference type="FunFam" id="2.40.50.990:FF:000002">
    <property type="entry name" value="mRNA export factor elf1"/>
    <property type="match status" value="1"/>
</dbReference>
<evidence type="ECO:0000256" key="4">
    <source>
        <dbReference type="ARBA" id="ARBA00022737"/>
    </source>
</evidence>
<keyword evidence="3" id="KW-0963">Cytoplasm</keyword>
<dbReference type="InterPro" id="IPR011989">
    <property type="entry name" value="ARM-like"/>
</dbReference>
<evidence type="ECO:0000259" key="8">
    <source>
        <dbReference type="PROSITE" id="PS50893"/>
    </source>
</evidence>
<comment type="subcellular location">
    <subcellularLocation>
        <location evidence="1">Cytoplasm</location>
    </subcellularLocation>
</comment>
<dbReference type="GO" id="GO:0016887">
    <property type="term" value="F:ATP hydrolysis activity"/>
    <property type="evidence" value="ECO:0007669"/>
    <property type="project" value="InterPro"/>
</dbReference>
<dbReference type="EMBL" id="ML014198">
    <property type="protein sequence ID" value="RKP00808.1"/>
    <property type="molecule type" value="Genomic_DNA"/>
</dbReference>
<accession>A0A4P9X6K9</accession>
<keyword evidence="6" id="KW-0067">ATP-binding</keyword>
<dbReference type="PROSITE" id="PS50893">
    <property type="entry name" value="ABC_TRANSPORTER_2"/>
    <property type="match status" value="2"/>
</dbReference>
<organism evidence="9 10">
    <name type="scientific">Caulochytrium protostelioides</name>
    <dbReference type="NCBI Taxonomy" id="1555241"/>
    <lineage>
        <taxon>Eukaryota</taxon>
        <taxon>Fungi</taxon>
        <taxon>Fungi incertae sedis</taxon>
        <taxon>Chytridiomycota</taxon>
        <taxon>Chytridiomycota incertae sedis</taxon>
        <taxon>Chytridiomycetes</taxon>
        <taxon>Caulochytriales</taxon>
        <taxon>Caulochytriaceae</taxon>
        <taxon>Caulochytrium</taxon>
    </lineage>
</organism>
<dbReference type="InterPro" id="IPR050611">
    <property type="entry name" value="ABCF"/>
</dbReference>
<dbReference type="SMART" id="SM00298">
    <property type="entry name" value="CHROMO"/>
    <property type="match status" value="1"/>
</dbReference>
<dbReference type="STRING" id="1555241.A0A4P9X6K9"/>
<dbReference type="InterPro" id="IPR015688">
    <property type="entry name" value="eEF3_ABC2_chromodomain-like"/>
</dbReference>
<reference evidence="10" key="1">
    <citation type="journal article" date="2018" name="Nat. Microbiol.">
        <title>Leveraging single-cell genomics to expand the fungal tree of life.</title>
        <authorList>
            <person name="Ahrendt S.R."/>
            <person name="Quandt C.A."/>
            <person name="Ciobanu D."/>
            <person name="Clum A."/>
            <person name="Salamov A."/>
            <person name="Andreopoulos B."/>
            <person name="Cheng J.F."/>
            <person name="Woyke T."/>
            <person name="Pelin A."/>
            <person name="Henrissat B."/>
            <person name="Reynolds N.K."/>
            <person name="Benny G.L."/>
            <person name="Smith M.E."/>
            <person name="James T.Y."/>
            <person name="Grigoriev I.V."/>
        </authorList>
    </citation>
    <scope>NUCLEOTIDE SEQUENCE [LARGE SCALE GENOMIC DNA]</scope>
    <source>
        <strain evidence="10">ATCC 52028</strain>
    </source>
</reference>
<dbReference type="SUPFAM" id="SSF48371">
    <property type="entry name" value="ARM repeat"/>
    <property type="match status" value="1"/>
</dbReference>
<evidence type="ECO:0000256" key="5">
    <source>
        <dbReference type="ARBA" id="ARBA00022741"/>
    </source>
</evidence>
<dbReference type="Pfam" id="PF00005">
    <property type="entry name" value="ABC_tran"/>
    <property type="match status" value="2"/>
</dbReference>
<dbReference type="SMART" id="SM00382">
    <property type="entry name" value="AAA"/>
    <property type="match status" value="2"/>
</dbReference>
<evidence type="ECO:0000256" key="6">
    <source>
        <dbReference type="ARBA" id="ARBA00022840"/>
    </source>
</evidence>
<dbReference type="InterPro" id="IPR000953">
    <property type="entry name" value="Chromo/chromo_shadow_dom"/>
</dbReference>
<protein>
    <recommendedName>
        <fullName evidence="8">ABC transporter domain-containing protein</fullName>
    </recommendedName>
</protein>
<evidence type="ECO:0000313" key="9">
    <source>
        <dbReference type="EMBL" id="RKP00808.1"/>
    </source>
</evidence>
<sequence length="1085" mass="117955">MAGSSDIAAALAERVTKVLTAATSDDVAVHADALAAYVRSDVPGGVQGAADAGLFDRLDAGATNKKSGFERESAFLGYATLIRHLGTAGWPFWIPRLAMFFQSITDKGAVVREAGGMVIDALFPPTTTPAEQDPASSFPYWAVPHSILPAVMTAMTEGKWQVKILACQVLERLSALAPRQVGASLVRLLPAITECLHDTKTEVHQAGHSAMMKACSVINNADVVPLVPVLVHCMSHPDDIAASMETISKTTFVAEVKGPTLSVMVPLLVRAMSSRSPVILRCAVVITHNLCKLVVDPRDAAQFLPQLKPGLDKLIEMGAFAEIRELATQARRTLVEAGGATDAPADSNTKKTETNPAVIAKQWPTVARDAYRAAAGADAVADLAFPACVIDFVAGIIVELAREDEQDGLNGWRVLAPYVAMGLPPADPTAADAASNPAIAACCAALQTQFGPKPDDEDEGDGTPELCRIVFSLAYGTMMLLNQAKLILKIGHRYGVCGANGAGKSTLLRAIAQGKVENFPYDTVRSYFVEHSMQGEESNESVLEFLFRKAKQFAKERAANPNAPKHPEPTMASVQAILTDMMFTEDRQSQPVGALSGGWKMKVDLALAMLAHAELLLLDEPTNHLDVANVQWLQNYLTHSGDLTVIVISHDSGFLDAVCTDIIHYDKRKLGYYPGNLSAFVARVPKARSYYTLSDSLAFRFPPPSILAGINSRTKVILRMKHASYTYAGAAKPSLNDVSVGICLSSRVGIVGPNGAGKSTLMKVLTGEVVPQSGHVDKHPNLRIGYVAQHAFHHLEDHLELTPHQYLTWRYAGGQDQELLQKATRKLSDEEKAQLATPIDVKNARTGEMEKRLVEYIAGRQKFKKSFQYEIKWQHMDARYNTYMTRDELLALGFHKLVQGFDDHEAAREGLGYRELVPAVIRKHFEDVGLDGDIAEHNRIGGLSGGQKVKVVIAAAMWQNPHILIMDEPTNFLDRDALGGLAVAIRDWAGAVVLISHNQEFVGALCSELWHVEGGKLTSRGRTTVDTNAFDNASATETAPSIGREKKRKKKLTRNELKAQSVRRRERHLKWLIEGGPKPVDSDED</sequence>
<dbReference type="SUPFAM" id="SSF52540">
    <property type="entry name" value="P-loop containing nucleoside triphosphate hydrolases"/>
    <property type="match status" value="2"/>
</dbReference>
<dbReference type="Gene3D" id="2.40.50.990">
    <property type="match status" value="1"/>
</dbReference>
<dbReference type="InterPro" id="IPR027417">
    <property type="entry name" value="P-loop_NTPase"/>
</dbReference>
<dbReference type="InterPro" id="IPR003439">
    <property type="entry name" value="ABC_transporter-like_ATP-bd"/>
</dbReference>
<feature type="domain" description="ABC transporter" evidence="8">
    <location>
        <begin position="464"/>
        <end position="693"/>
    </location>
</feature>
<dbReference type="Pfam" id="PF24984">
    <property type="entry name" value="HEAT_EF3_GNC1"/>
    <property type="match status" value="1"/>
</dbReference>
<dbReference type="PANTHER" id="PTHR19211:SF14">
    <property type="entry name" value="ATP-BINDING CASSETTE SUB-FAMILY F MEMBER 1"/>
    <property type="match status" value="1"/>
</dbReference>
<feature type="domain" description="ABC transporter" evidence="8">
    <location>
        <begin position="718"/>
        <end position="1039"/>
    </location>
</feature>
<feature type="region of interest" description="Disordered" evidence="7">
    <location>
        <begin position="1035"/>
        <end position="1061"/>
    </location>
</feature>
<dbReference type="InterPro" id="IPR047038">
    <property type="entry name" value="eEF3_chromodomain-like_sf"/>
</dbReference>
<dbReference type="GO" id="GO:0005524">
    <property type="term" value="F:ATP binding"/>
    <property type="evidence" value="ECO:0007669"/>
    <property type="project" value="UniProtKB-KW"/>
</dbReference>
<dbReference type="InterPro" id="IPR016024">
    <property type="entry name" value="ARM-type_fold"/>
</dbReference>
<dbReference type="InterPro" id="IPR017871">
    <property type="entry name" value="ABC_transporter-like_CS"/>
</dbReference>
<dbReference type="Proteomes" id="UP000274922">
    <property type="component" value="Unassembled WGS sequence"/>
</dbReference>
<proteinExistence type="inferred from homology"/>
<dbReference type="FunFam" id="3.40.50.300:FF:000011">
    <property type="entry name" value="Putative ABC transporter ATP-binding component"/>
    <property type="match status" value="1"/>
</dbReference>
<gene>
    <name evidence="9" type="ORF">CXG81DRAFT_12800</name>
</gene>
<dbReference type="Pfam" id="PF24987">
    <property type="entry name" value="HEAT_EF3_N"/>
    <property type="match status" value="1"/>
</dbReference>
<keyword evidence="4" id="KW-0677">Repeat</keyword>
<name>A0A4P9X6K9_9FUNG</name>
<dbReference type="OrthoDB" id="2110130at2759"/>
<evidence type="ECO:0000256" key="1">
    <source>
        <dbReference type="ARBA" id="ARBA00004496"/>
    </source>
</evidence>
<evidence type="ECO:0000256" key="2">
    <source>
        <dbReference type="ARBA" id="ARBA00011054"/>
    </source>
</evidence>
<dbReference type="Gene3D" id="1.25.10.10">
    <property type="entry name" value="Leucine-rich Repeat Variant"/>
    <property type="match status" value="1"/>
</dbReference>
<dbReference type="CDD" id="cd03221">
    <property type="entry name" value="ABCF_EF-3"/>
    <property type="match status" value="2"/>
</dbReference>
<keyword evidence="10" id="KW-1185">Reference proteome</keyword>
<dbReference type="PROSITE" id="PS00211">
    <property type="entry name" value="ABC_TRANSPORTER_1"/>
    <property type="match status" value="2"/>
</dbReference>
<dbReference type="InterPro" id="IPR003593">
    <property type="entry name" value="AAA+_ATPase"/>
</dbReference>
<evidence type="ECO:0000313" key="10">
    <source>
        <dbReference type="Proteomes" id="UP000274922"/>
    </source>
</evidence>
<dbReference type="PANTHER" id="PTHR19211">
    <property type="entry name" value="ATP-BINDING TRANSPORT PROTEIN-RELATED"/>
    <property type="match status" value="1"/>
</dbReference>
<evidence type="ECO:0000256" key="3">
    <source>
        <dbReference type="ARBA" id="ARBA00022490"/>
    </source>
</evidence>
<dbReference type="Gene3D" id="3.40.50.300">
    <property type="entry name" value="P-loop containing nucleotide triphosphate hydrolases"/>
    <property type="match status" value="2"/>
</dbReference>
<dbReference type="CDD" id="cd18626">
    <property type="entry name" value="CD_eEF3"/>
    <property type="match status" value="1"/>
</dbReference>
<evidence type="ECO:0000256" key="7">
    <source>
        <dbReference type="SAM" id="MobiDB-lite"/>
    </source>
</evidence>
<dbReference type="GO" id="GO:0005737">
    <property type="term" value="C:cytoplasm"/>
    <property type="evidence" value="ECO:0007669"/>
    <property type="project" value="UniProtKB-SubCell"/>
</dbReference>
<comment type="similarity">
    <text evidence="2">Belongs to the ABC transporter superfamily. ABCF family. EF3 subfamily.</text>
</comment>
<keyword evidence="5" id="KW-0547">Nucleotide-binding</keyword>
<dbReference type="AlphaFoldDB" id="A0A4P9X6K9"/>